<dbReference type="SUPFAM" id="SSF55486">
    <property type="entry name" value="Metalloproteases ('zincins'), catalytic domain"/>
    <property type="match status" value="1"/>
</dbReference>
<reference evidence="9 10" key="1">
    <citation type="submission" date="2020-03" db="EMBL/GenBank/DDBJ databases">
        <title>Complete genome sequence of Monaibacterium sp. ALG8 with diverse plasmids.</title>
        <authorList>
            <person name="Sun C."/>
        </authorList>
    </citation>
    <scope>NUCLEOTIDE SEQUENCE [LARGE SCALE GENOMIC DNA]</scope>
    <source>
        <strain evidence="9 10">ALG8</strain>
    </source>
</reference>
<comment type="similarity">
    <text evidence="1 7">Belongs to the peptidase M3 family.</text>
</comment>
<evidence type="ECO:0000256" key="3">
    <source>
        <dbReference type="ARBA" id="ARBA00022723"/>
    </source>
</evidence>
<dbReference type="GO" id="GO:0004222">
    <property type="term" value="F:metalloendopeptidase activity"/>
    <property type="evidence" value="ECO:0007669"/>
    <property type="project" value="InterPro"/>
</dbReference>
<keyword evidence="6 7" id="KW-0482">Metalloprotease</keyword>
<keyword evidence="10" id="KW-1185">Reference proteome</keyword>
<protein>
    <submittedName>
        <fullName evidence="9">M3 family metallopeptidase</fullName>
    </submittedName>
</protein>
<dbReference type="GO" id="GO:0004180">
    <property type="term" value="F:carboxypeptidase activity"/>
    <property type="evidence" value="ECO:0007669"/>
    <property type="project" value="TreeGrafter"/>
</dbReference>
<name>A0A6G7VPI9_9RHOB</name>
<keyword evidence="2 7" id="KW-0645">Protease</keyword>
<comment type="cofactor">
    <cofactor evidence="7">
        <name>Zn(2+)</name>
        <dbReference type="ChEBI" id="CHEBI:29105"/>
    </cofactor>
    <text evidence="7">Binds 1 zinc ion.</text>
</comment>
<dbReference type="Pfam" id="PF01432">
    <property type="entry name" value="Peptidase_M3"/>
    <property type="match status" value="1"/>
</dbReference>
<evidence type="ECO:0000313" key="10">
    <source>
        <dbReference type="Proteomes" id="UP000500791"/>
    </source>
</evidence>
<dbReference type="InterPro" id="IPR001567">
    <property type="entry name" value="Pept_M3A_M3B_dom"/>
</dbReference>
<feature type="domain" description="Peptidase M3A/M3B catalytic" evidence="8">
    <location>
        <begin position="221"/>
        <end position="658"/>
    </location>
</feature>
<organism evidence="9 10">
    <name type="scientific">Pontivivens nitratireducens</name>
    <dbReference type="NCBI Taxonomy" id="2758038"/>
    <lineage>
        <taxon>Bacteria</taxon>
        <taxon>Pseudomonadati</taxon>
        <taxon>Pseudomonadota</taxon>
        <taxon>Alphaproteobacteria</taxon>
        <taxon>Rhodobacterales</taxon>
        <taxon>Paracoccaceae</taxon>
        <taxon>Pontivivens</taxon>
    </lineage>
</organism>
<evidence type="ECO:0000259" key="8">
    <source>
        <dbReference type="Pfam" id="PF01432"/>
    </source>
</evidence>
<dbReference type="InterPro" id="IPR034005">
    <property type="entry name" value="M3A_DCP"/>
</dbReference>
<keyword evidence="5 7" id="KW-0862">Zinc</keyword>
<dbReference type="InterPro" id="IPR024077">
    <property type="entry name" value="Neurolysin/TOP_dom2"/>
</dbReference>
<evidence type="ECO:0000256" key="1">
    <source>
        <dbReference type="ARBA" id="ARBA00006040"/>
    </source>
</evidence>
<dbReference type="InterPro" id="IPR045090">
    <property type="entry name" value="Pept_M3A_M3B"/>
</dbReference>
<gene>
    <name evidence="9" type="ORF">G8E03_14355</name>
</gene>
<dbReference type="Gene3D" id="1.10.1370.40">
    <property type="match status" value="1"/>
</dbReference>
<dbReference type="GO" id="GO:0046872">
    <property type="term" value="F:metal ion binding"/>
    <property type="evidence" value="ECO:0007669"/>
    <property type="project" value="UniProtKB-UniRule"/>
</dbReference>
<dbReference type="PANTHER" id="PTHR43660:SF1">
    <property type="entry name" value="DIPEPTIDYL CARBOXYPEPTIDASE"/>
    <property type="match status" value="1"/>
</dbReference>
<dbReference type="RefSeq" id="WP_166193374.1">
    <property type="nucleotide sequence ID" value="NZ_CP049811.1"/>
</dbReference>
<evidence type="ECO:0000256" key="5">
    <source>
        <dbReference type="ARBA" id="ARBA00022833"/>
    </source>
</evidence>
<accession>A0A6G7VPI9</accession>
<dbReference type="Proteomes" id="UP000500791">
    <property type="component" value="Chromosome"/>
</dbReference>
<evidence type="ECO:0000256" key="2">
    <source>
        <dbReference type="ARBA" id="ARBA00022670"/>
    </source>
</evidence>
<evidence type="ECO:0000256" key="7">
    <source>
        <dbReference type="RuleBase" id="RU003435"/>
    </source>
</evidence>
<dbReference type="GO" id="GO:0006508">
    <property type="term" value="P:proteolysis"/>
    <property type="evidence" value="ECO:0007669"/>
    <property type="project" value="UniProtKB-KW"/>
</dbReference>
<dbReference type="PANTHER" id="PTHR43660">
    <property type="entry name" value="DIPEPTIDYL CARBOXYPEPTIDASE"/>
    <property type="match status" value="1"/>
</dbReference>
<dbReference type="CDD" id="cd06456">
    <property type="entry name" value="M3A_DCP"/>
    <property type="match status" value="1"/>
</dbReference>
<dbReference type="InterPro" id="IPR024079">
    <property type="entry name" value="MetalloPept_cat_dom_sf"/>
</dbReference>
<keyword evidence="4 7" id="KW-0378">Hydrolase</keyword>
<dbReference type="KEGG" id="mon:G8E03_14355"/>
<dbReference type="AlphaFoldDB" id="A0A6G7VPI9"/>
<sequence>MTDNPLLAQWNSPFGMPPFDEIEMQHFAPAFDAALAEAKANTDRIAANPDQPTFANTIAGMEFGETLIDRVSSVFYHLAGTQSDAAIEEMSRDLSPRLAAFYSDVLQDQALFARVDTLWEQRDRFDLAPEEARVLELYHRMFVRAGAALDEPGRKRLSQIMQRLAQLGTTFSQNLLADERDWSVALGEDDLAGLPDDLRETMKTEDGWALSLSRSVVVPFLESSTRRDLRETAWKAWTARGANGGATDNREVAAEILALRHERAQLLGYDDFASYKLDGEMAKTPDNVRDLLMGVWGPARTKAMADADRLRSLIAADGQNHDLAGWDWRFYAEKLRHIEHDFDVAALKPYFTLNGMIDAMFDVSARLFGLSFRKLDIPLPHPDAMAWEVLRGDAHVGVFIGDYFARPGKRSGAWCSRLRHQAGPVRPIVTNVCNFAKGNPALLTFDDARTLFHEMGHALHHLLSEATYPMVSGTSVARDFVELPSQLYEHWLSEPQILRQHARHYRTGEPIPQDLLDKLLAAETFGQGFSTVEYIASALVDLDFHTGEPPADPMAAQAETLARIGMPDAIPMRHATPHFAHIFSSDGYSAGYYSYMWSEVMDADAFAAFRETGDVFDPEMAAKLATHIYSAGGTRPPEELYTAFRGRMPGPEALMQGRGLTAG</sequence>
<dbReference type="GO" id="GO:0005829">
    <property type="term" value="C:cytosol"/>
    <property type="evidence" value="ECO:0007669"/>
    <property type="project" value="TreeGrafter"/>
</dbReference>
<dbReference type="Gene3D" id="3.40.390.10">
    <property type="entry name" value="Collagenase (Catalytic Domain)"/>
    <property type="match status" value="1"/>
</dbReference>
<dbReference type="EMBL" id="CP049811">
    <property type="protein sequence ID" value="QIK41832.1"/>
    <property type="molecule type" value="Genomic_DNA"/>
</dbReference>
<dbReference type="Gene3D" id="1.10.1370.10">
    <property type="entry name" value="Neurolysin, domain 3"/>
    <property type="match status" value="1"/>
</dbReference>
<keyword evidence="3 7" id="KW-0479">Metal-binding</keyword>
<proteinExistence type="inferred from homology"/>
<evidence type="ECO:0000256" key="4">
    <source>
        <dbReference type="ARBA" id="ARBA00022801"/>
    </source>
</evidence>
<evidence type="ECO:0000313" key="9">
    <source>
        <dbReference type="EMBL" id="QIK41832.1"/>
    </source>
</evidence>
<evidence type="ECO:0000256" key="6">
    <source>
        <dbReference type="ARBA" id="ARBA00023049"/>
    </source>
</evidence>